<feature type="coiled-coil region" evidence="1">
    <location>
        <begin position="338"/>
        <end position="375"/>
    </location>
</feature>
<dbReference type="SUPFAM" id="SSF74924">
    <property type="entry name" value="Cap-Gly domain"/>
    <property type="match status" value="1"/>
</dbReference>
<dbReference type="InterPro" id="IPR000938">
    <property type="entry name" value="CAP-Gly_domain"/>
</dbReference>
<feature type="region of interest" description="Disordered" evidence="2">
    <location>
        <begin position="1"/>
        <end position="25"/>
    </location>
</feature>
<sequence length="2209" mass="246255">MDEASKGSSPFSAVPHGSRSNAPVPTAVLLPTYHLSSASRLSDQKLKELWKKSPQKKLEQLKKRIQEQKQKQQAASQEQKCLISAYAKDPPQKRPLKRKVCKVASAPPAPVYRGFSAVNLRSALSLPDEEHRIPGREEFTIPGQGRDYKKAPKIPEPGRRFVALPVMENSSREKGNEPGGKSPEFESCMVSPSKPVERGGNAPTKDTKQILRNLHLQSQYHDERRHTRLLKDTAKGKVEVLQQYLGIHSPSPGPRAVSPSAFSGEKIRSSLMKDRAKPSSSENCSRGKSTSPQRQKGSSSPAQKGSEKENLKHPSKRRLNMKKPHPYSPEVVQEFMYRKNEERKKKTLEEKKSSVQAMEMRNKRLQEVYRKQKEAIGKKTSFEQMCKLIRETASAKESPHCKPEQEQTSGGILERSFMAWVDKTSCTLLSKDHRGRSKRDQVKAIHSLSKELAEKIEMATKRLNEASRVKDPADKASTETTLDLFNESSSVPEPETSKDEEDRTMTIQMLLDTPDPDQLCVSSDRRFHGPGRISLAGFPVNKSSEVDTSLLHGMPITSPTSPSHRFLARSPQRELTAQRNRYRCETICKVQNQEEIAHQSPRESLRTPDSLRVQPSATLSPGAETHDGFEQDFGEGDPSCTELEEKHRSHLDNLRQTSLLLAHKLKVQSATHTTSQEQFKFCYARSGVGAVAPKGVILLCQDWTMQSKCGEDTSRKVTMQLAGSLPAEHGEPLHDHQTLNLSPVVTLPHGETRAGDDSGESSEQASSDSRWSEVSRHYGGSSTFCRFSLAMAEQCLRGEELRARHQAALLKLRIKALREKARAELAWLGHQKRCLENLRDSKGASAMAAKQRKILTELKQEQAEIQHLQNIYRAAHQERKLLLKQQREILMMRHSTAQLQEKLHNLAGKQEVINSQLLDVSLTRSPVTEEAIKLKTMRLISSPKLYSSSAESTAQLERPDPSGNKESCVQLKNKQSKKSEGFSTENKKTLVQYQKQAEESLGLEQSLGVQGPDASGMVAKKVCGTTSQTTGSAFTIKDHINTELNAQDHVLLPLECANSARMDEPISTPITREDRKCAFPAGKRKKDLSSDDEDGERRSILILNEAPLVKTPLRKERSSDEQRFSTDSERELEIIHIDEKAPSEIPLSEVKEMEVPVPYEIHQVDGSQCLMHLNHISHEASDEELNLIAFSEGLASTESSSKSNNFSLRCESAKSDSSLPEFQKVSAVWIDISESSISDSESEVKNGEDTDVSIPEEFVYDNRDVFPHVSKEMLIAISNRKETLPSAKHNEHEVPKDDSTEMSSHSQKYSGDVSGNGCTAHLLSFIPPNKANASKTKSAYSSQSDNPAKGMDEAHLDVLENYSRNKPCSQEITKQGKDAVASSSCSDDIYSPKMYEQEKPSSPTSRVKKDGGINSLVVDQNRDLMGFLLTGSSKHLDLVADQLKNTVSLPPDKDITNKLLAFLSSRNVSVSGGEDNHAQLLNETLASSNLSKIVSLSTSMPGISEEVHTETNSFESLQRVAPGNKNNSTTERQAIKEVRRGLFSSVSSKKQLFQAENCSSKGEDDTIFISHEGLPPTDADTLSEILSPVDEILSYGSADLLSSNKKDLSLPSEDLSPSPLGADARKLSILKLGSSFFISPPEQMTVSKTRQCMDEDISLKMDALPPLPDNIVSEEFPLLNQKTTDAFSTQDGSVSEQSLVKDISGTKEGLLDYQQGEHEPPFQLLAFLPVSNPISSGQASRSPDFTMKQCKTYLALPKAEEDSDDPLLSFEIGARVLVKQTHPGTLKFKGRICFDSGHWAGVALDKAEGDNAGTYKGVKYLECAQHCGIFIRPDEISHLLGAKENGSSYTGDEDSDSCDDESFKGNCKYSEDDEQRAGFTEEKEEDTKSAGGSEVKENQSRLRIALLFGKGQKFPHSDRCNCNEFFCHNNFMCLGSDKEKTELTQIKQRILADVLPMTSKAGNTDEVNTSKNICCLVEDQKRKKLADDIASELGKKLLFDTLIAFSETAQHKYKSAFEKDMMNYGEGLRQEDNQKPFLFKENSVAILSEQSAKVSDVLRCDFDMFSIHGCHTVAKRIVTKFVDDAVKEYKKIKRKHGSKADMIFHSSSETSPATSPTFVQGEIIKIMNLEKNDLEMKRKFLNMTKYGNCKRDRVDLILIQELRKEESQWTYYDDDELTVKMRMTEDIFDSLILDTIRVLNKIYLRKACD</sequence>
<keyword evidence="1" id="KW-0175">Coiled coil</keyword>
<accession>A0AAN7RP44</accession>
<feature type="compositionally biased region" description="Basic and acidic residues" evidence="2">
    <location>
        <begin position="60"/>
        <end position="70"/>
    </location>
</feature>
<feature type="region of interest" description="Disordered" evidence="2">
    <location>
        <begin position="270"/>
        <end position="331"/>
    </location>
</feature>
<organism evidence="4 5">
    <name type="scientific">Mycteria americana</name>
    <name type="common">Wood stork</name>
    <dbReference type="NCBI Taxonomy" id="33587"/>
    <lineage>
        <taxon>Eukaryota</taxon>
        <taxon>Metazoa</taxon>
        <taxon>Chordata</taxon>
        <taxon>Craniata</taxon>
        <taxon>Vertebrata</taxon>
        <taxon>Euteleostomi</taxon>
        <taxon>Archelosauria</taxon>
        <taxon>Archosauria</taxon>
        <taxon>Dinosauria</taxon>
        <taxon>Saurischia</taxon>
        <taxon>Theropoda</taxon>
        <taxon>Coelurosauria</taxon>
        <taxon>Aves</taxon>
        <taxon>Neognathae</taxon>
        <taxon>Neoaves</taxon>
        <taxon>Aequornithes</taxon>
        <taxon>Ciconiiformes</taxon>
        <taxon>Ciconiidae</taxon>
        <taxon>Mycteria</taxon>
    </lineage>
</organism>
<dbReference type="PANTHER" id="PTHR13958">
    <property type="entry name" value="CENTROSOME-ASSOCIATED PROTEIN 350"/>
    <property type="match status" value="1"/>
</dbReference>
<feature type="compositionally biased region" description="Polar residues" evidence="2">
    <location>
        <begin position="478"/>
        <end position="491"/>
    </location>
</feature>
<dbReference type="PROSITE" id="PS50245">
    <property type="entry name" value="CAP_GLY_2"/>
    <property type="match status" value="1"/>
</dbReference>
<feature type="region of interest" description="Disordered" evidence="2">
    <location>
        <begin position="60"/>
        <end position="79"/>
    </location>
</feature>
<evidence type="ECO:0000256" key="1">
    <source>
        <dbReference type="SAM" id="Coils"/>
    </source>
</evidence>
<evidence type="ECO:0000313" key="4">
    <source>
        <dbReference type="EMBL" id="KAK4811442.1"/>
    </source>
</evidence>
<dbReference type="Pfam" id="PF01302">
    <property type="entry name" value="CAP_GLY"/>
    <property type="match status" value="1"/>
</dbReference>
<keyword evidence="5" id="KW-1185">Reference proteome</keyword>
<proteinExistence type="predicted"/>
<dbReference type="InterPro" id="IPR036859">
    <property type="entry name" value="CAP-Gly_dom_sf"/>
</dbReference>
<dbReference type="GO" id="GO:0008017">
    <property type="term" value="F:microtubule binding"/>
    <property type="evidence" value="ECO:0007669"/>
    <property type="project" value="InterPro"/>
</dbReference>
<feature type="compositionally biased region" description="Basic and acidic residues" evidence="2">
    <location>
        <begin position="595"/>
        <end position="606"/>
    </location>
</feature>
<gene>
    <name evidence="4" type="ORF">QYF61_006376</name>
</gene>
<feature type="coiled-coil region" evidence="1">
    <location>
        <begin position="851"/>
        <end position="878"/>
    </location>
</feature>
<feature type="region of interest" description="Disordered" evidence="2">
    <location>
        <begin position="1373"/>
        <end position="1410"/>
    </location>
</feature>
<feature type="compositionally biased region" description="Basic and acidic residues" evidence="2">
    <location>
        <begin position="977"/>
        <end position="986"/>
    </location>
</feature>
<feature type="compositionally biased region" description="Basic residues" evidence="2">
    <location>
        <begin position="313"/>
        <end position="325"/>
    </location>
</feature>
<feature type="region of interest" description="Disordered" evidence="2">
    <location>
        <begin position="1074"/>
        <end position="1095"/>
    </location>
</feature>
<feature type="region of interest" description="Disordered" evidence="2">
    <location>
        <begin position="747"/>
        <end position="774"/>
    </location>
</feature>
<feature type="compositionally biased region" description="Polar residues" evidence="2">
    <location>
        <begin position="1"/>
        <end position="11"/>
    </location>
</feature>
<name>A0AAN7RP44_MYCAM</name>
<dbReference type="InterPro" id="IPR028750">
    <property type="entry name" value="CEP350/CC187"/>
</dbReference>
<evidence type="ECO:0000256" key="2">
    <source>
        <dbReference type="SAM" id="MobiDB-lite"/>
    </source>
</evidence>
<dbReference type="GO" id="GO:0034453">
    <property type="term" value="P:microtubule anchoring"/>
    <property type="evidence" value="ECO:0007669"/>
    <property type="project" value="InterPro"/>
</dbReference>
<dbReference type="Gene3D" id="2.30.30.190">
    <property type="entry name" value="CAP Gly-rich-like domain"/>
    <property type="match status" value="1"/>
</dbReference>
<feature type="domain" description="CAP-Gly" evidence="3">
    <location>
        <begin position="1790"/>
        <end position="1832"/>
    </location>
</feature>
<feature type="region of interest" description="Disordered" evidence="2">
    <location>
        <begin position="1282"/>
        <end position="1312"/>
    </location>
</feature>
<feature type="compositionally biased region" description="Basic and acidic residues" evidence="2">
    <location>
        <begin position="1282"/>
        <end position="1299"/>
    </location>
</feature>
<protein>
    <recommendedName>
        <fullName evidence="3">CAP-Gly domain-containing protein</fullName>
    </recommendedName>
</protein>
<feature type="region of interest" description="Disordered" evidence="2">
    <location>
        <begin position="1865"/>
        <end position="1896"/>
    </location>
</feature>
<dbReference type="Proteomes" id="UP001333110">
    <property type="component" value="Unassembled WGS sequence"/>
</dbReference>
<dbReference type="EMBL" id="JAUNZN010000017">
    <property type="protein sequence ID" value="KAK4811442.1"/>
    <property type="molecule type" value="Genomic_DNA"/>
</dbReference>
<feature type="compositionally biased region" description="Basic and acidic residues" evidence="2">
    <location>
        <begin position="1875"/>
        <end position="1896"/>
    </location>
</feature>
<reference evidence="4 5" key="1">
    <citation type="journal article" date="2023" name="J. Hered.">
        <title>Chromosome-level genome of the wood stork (Mycteria americana) provides insight into avian chromosome evolution.</title>
        <authorList>
            <person name="Flamio R. Jr."/>
            <person name="Ramstad K.M."/>
        </authorList>
    </citation>
    <scope>NUCLEOTIDE SEQUENCE [LARGE SCALE GENOMIC DNA]</scope>
    <source>
        <strain evidence="4">JAX WOST 10</strain>
    </source>
</reference>
<feature type="compositionally biased region" description="Basic and acidic residues" evidence="2">
    <location>
        <begin position="464"/>
        <end position="477"/>
    </location>
</feature>
<evidence type="ECO:0000313" key="5">
    <source>
        <dbReference type="Proteomes" id="UP001333110"/>
    </source>
</evidence>
<evidence type="ECO:0000259" key="3">
    <source>
        <dbReference type="PROSITE" id="PS50245"/>
    </source>
</evidence>
<feature type="region of interest" description="Disordered" evidence="2">
    <location>
        <begin position="948"/>
        <end position="986"/>
    </location>
</feature>
<feature type="compositionally biased region" description="Polar residues" evidence="2">
    <location>
        <begin position="278"/>
        <end position="303"/>
    </location>
</feature>
<dbReference type="SMART" id="SM01052">
    <property type="entry name" value="CAP_GLY"/>
    <property type="match status" value="1"/>
</dbReference>
<dbReference type="GO" id="GO:0005813">
    <property type="term" value="C:centrosome"/>
    <property type="evidence" value="ECO:0007669"/>
    <property type="project" value="InterPro"/>
</dbReference>
<feature type="region of interest" description="Disordered" evidence="2">
    <location>
        <begin position="595"/>
        <end position="641"/>
    </location>
</feature>
<feature type="compositionally biased region" description="Polar residues" evidence="2">
    <location>
        <begin position="964"/>
        <end position="973"/>
    </location>
</feature>
<dbReference type="PANTHER" id="PTHR13958:SF3">
    <property type="entry name" value="CAP-GLY DOMAIN-CONTAINING PROTEIN-RELATED"/>
    <property type="match status" value="1"/>
</dbReference>
<feature type="region of interest" description="Disordered" evidence="2">
    <location>
        <begin position="168"/>
        <end position="207"/>
    </location>
</feature>
<feature type="region of interest" description="Disordered" evidence="2">
    <location>
        <begin position="464"/>
        <end position="502"/>
    </location>
</feature>
<comment type="caution">
    <text evidence="4">The sequence shown here is derived from an EMBL/GenBank/DDBJ whole genome shotgun (WGS) entry which is preliminary data.</text>
</comment>